<reference evidence="6" key="1">
    <citation type="journal article" date="2014" name="Int. J. Syst. Evol. Microbiol.">
        <title>Complete genome sequence of Corynebacterium casei LMG S-19264T (=DSM 44701T), isolated from a smear-ripened cheese.</title>
        <authorList>
            <consortium name="US DOE Joint Genome Institute (JGI-PGF)"/>
            <person name="Walter F."/>
            <person name="Albersmeier A."/>
            <person name="Kalinowski J."/>
            <person name="Ruckert C."/>
        </authorList>
    </citation>
    <scope>NUCLEOTIDE SEQUENCE</scope>
    <source>
        <strain evidence="6">JCM 5069</strain>
    </source>
</reference>
<dbReference type="PANTHER" id="PTHR46796:SF6">
    <property type="entry name" value="ARAC SUBFAMILY"/>
    <property type="match status" value="1"/>
</dbReference>
<feature type="domain" description="HTH araC/xylS-type" evidence="5">
    <location>
        <begin position="79"/>
        <end position="178"/>
    </location>
</feature>
<accession>A0A919L4W8</accession>
<organism evidence="6 7">
    <name type="scientific">Streptomyces sulfonofaciens</name>
    <dbReference type="NCBI Taxonomy" id="68272"/>
    <lineage>
        <taxon>Bacteria</taxon>
        <taxon>Bacillati</taxon>
        <taxon>Actinomycetota</taxon>
        <taxon>Actinomycetes</taxon>
        <taxon>Kitasatosporales</taxon>
        <taxon>Streptomycetaceae</taxon>
        <taxon>Streptomyces</taxon>
    </lineage>
</organism>
<keyword evidence="1" id="KW-0805">Transcription regulation</keyword>
<keyword evidence="2" id="KW-0238">DNA-binding</keyword>
<dbReference type="PROSITE" id="PS01124">
    <property type="entry name" value="HTH_ARAC_FAMILY_2"/>
    <property type="match status" value="1"/>
</dbReference>
<dbReference type="InterPro" id="IPR050204">
    <property type="entry name" value="AraC_XylS_family_regulators"/>
</dbReference>
<proteinExistence type="predicted"/>
<evidence type="ECO:0000313" key="6">
    <source>
        <dbReference type="EMBL" id="GHH84940.1"/>
    </source>
</evidence>
<dbReference type="GO" id="GO:0003700">
    <property type="term" value="F:DNA-binding transcription factor activity"/>
    <property type="evidence" value="ECO:0007669"/>
    <property type="project" value="InterPro"/>
</dbReference>
<dbReference type="SMART" id="SM00342">
    <property type="entry name" value="HTH_ARAC"/>
    <property type="match status" value="1"/>
</dbReference>
<evidence type="ECO:0000256" key="1">
    <source>
        <dbReference type="ARBA" id="ARBA00023015"/>
    </source>
</evidence>
<dbReference type="EMBL" id="BNCD01000016">
    <property type="protein sequence ID" value="GHH84940.1"/>
    <property type="molecule type" value="Genomic_DNA"/>
</dbReference>
<evidence type="ECO:0000259" key="5">
    <source>
        <dbReference type="PROSITE" id="PS01124"/>
    </source>
</evidence>
<name>A0A919L4W8_9ACTN</name>
<evidence type="ECO:0000256" key="4">
    <source>
        <dbReference type="SAM" id="MobiDB-lite"/>
    </source>
</evidence>
<evidence type="ECO:0000256" key="3">
    <source>
        <dbReference type="ARBA" id="ARBA00023163"/>
    </source>
</evidence>
<sequence>MFLRWGARALPVRTVRARMYTALDSRGVGELLAQHLEATMDMAARLSDASLAAAADVAGDLLQATLLESPGKEYAGFRTRLDTYIESHLGDPELSPKVVAAAHAISVRTLYRIFGESGEGVSKYISDRRLDRYRSDILSNPDLNLAAAGARWGLPDSKHLSRKYRSRFGESPSETRSRLASARGGHARVHHEESDTGTLGAREPFVQRLPAASRPQNVRAPDRFSHMLPASC</sequence>
<dbReference type="GO" id="GO:0043565">
    <property type="term" value="F:sequence-specific DNA binding"/>
    <property type="evidence" value="ECO:0007669"/>
    <property type="project" value="InterPro"/>
</dbReference>
<evidence type="ECO:0000256" key="2">
    <source>
        <dbReference type="ARBA" id="ARBA00023125"/>
    </source>
</evidence>
<dbReference type="InterPro" id="IPR018060">
    <property type="entry name" value="HTH_AraC"/>
</dbReference>
<dbReference type="AlphaFoldDB" id="A0A919L4W8"/>
<dbReference type="Gene3D" id="1.10.10.60">
    <property type="entry name" value="Homeodomain-like"/>
    <property type="match status" value="1"/>
</dbReference>
<comment type="caution">
    <text evidence="6">The sequence shown here is derived from an EMBL/GenBank/DDBJ whole genome shotgun (WGS) entry which is preliminary data.</text>
</comment>
<gene>
    <name evidence="6" type="ORF">GCM10018793_51060</name>
</gene>
<evidence type="ECO:0000313" key="7">
    <source>
        <dbReference type="Proteomes" id="UP000603708"/>
    </source>
</evidence>
<dbReference type="Pfam" id="PF12833">
    <property type="entry name" value="HTH_18"/>
    <property type="match status" value="1"/>
</dbReference>
<reference evidence="6" key="2">
    <citation type="submission" date="2020-09" db="EMBL/GenBank/DDBJ databases">
        <authorList>
            <person name="Sun Q."/>
            <person name="Ohkuma M."/>
        </authorList>
    </citation>
    <scope>NUCLEOTIDE SEQUENCE</scope>
    <source>
        <strain evidence="6">JCM 5069</strain>
    </source>
</reference>
<keyword evidence="3" id="KW-0804">Transcription</keyword>
<protein>
    <recommendedName>
        <fullName evidence="5">HTH araC/xylS-type domain-containing protein</fullName>
    </recommendedName>
</protein>
<dbReference type="Proteomes" id="UP000603708">
    <property type="component" value="Unassembled WGS sequence"/>
</dbReference>
<keyword evidence="7" id="KW-1185">Reference proteome</keyword>
<feature type="region of interest" description="Disordered" evidence="4">
    <location>
        <begin position="163"/>
        <end position="232"/>
    </location>
</feature>
<dbReference type="PANTHER" id="PTHR46796">
    <property type="entry name" value="HTH-TYPE TRANSCRIPTIONAL ACTIVATOR RHAS-RELATED"/>
    <property type="match status" value="1"/>
</dbReference>